<keyword evidence="7 16" id="KW-0812">Transmembrane</keyword>
<evidence type="ECO:0000313" key="17">
    <source>
        <dbReference type="EMBL" id="ANS72669.1"/>
    </source>
</evidence>
<organism evidence="17">
    <name type="scientific">Spongicola levigatus</name>
    <dbReference type="NCBI Taxonomy" id="1873861"/>
    <lineage>
        <taxon>Eukaryota</taxon>
        <taxon>Metazoa</taxon>
        <taxon>Ecdysozoa</taxon>
        <taxon>Arthropoda</taxon>
        <taxon>Crustacea</taxon>
        <taxon>Multicrustacea</taxon>
        <taxon>Malacostraca</taxon>
        <taxon>Eumalacostraca</taxon>
        <taxon>Eucarida</taxon>
        <taxon>Decapoda</taxon>
        <taxon>Pleocyemata</taxon>
        <taxon>Stenopodidea</taxon>
        <taxon>Spongicolidae</taxon>
        <taxon>Spongicola</taxon>
    </lineage>
</organism>
<dbReference type="InterPro" id="IPR039428">
    <property type="entry name" value="NUOK/Mnh_C1-like"/>
</dbReference>
<evidence type="ECO:0000256" key="3">
    <source>
        <dbReference type="ARBA" id="ARBA00012944"/>
    </source>
</evidence>
<evidence type="ECO:0000256" key="7">
    <source>
        <dbReference type="ARBA" id="ARBA00022692"/>
    </source>
</evidence>
<dbReference type="Pfam" id="PF00420">
    <property type="entry name" value="Oxidored_q2"/>
    <property type="match status" value="1"/>
</dbReference>
<dbReference type="PANTHER" id="PTHR11434:SF0">
    <property type="entry name" value="NADH-UBIQUINONE OXIDOREDUCTASE CHAIN 4L"/>
    <property type="match status" value="1"/>
</dbReference>
<evidence type="ECO:0000256" key="9">
    <source>
        <dbReference type="ARBA" id="ARBA00022982"/>
    </source>
</evidence>
<dbReference type="GO" id="GO:0016651">
    <property type="term" value="F:oxidoreductase activity, acting on NAD(P)H"/>
    <property type="evidence" value="ECO:0007669"/>
    <property type="project" value="InterPro"/>
</dbReference>
<evidence type="ECO:0000256" key="8">
    <source>
        <dbReference type="ARBA" id="ARBA00022967"/>
    </source>
</evidence>
<dbReference type="GO" id="GO:0005743">
    <property type="term" value="C:mitochondrial inner membrane"/>
    <property type="evidence" value="ECO:0007669"/>
    <property type="project" value="UniProtKB-SubCell"/>
</dbReference>
<dbReference type="InterPro" id="IPR001133">
    <property type="entry name" value="NADH_UbQ_OxRdtase_chain4L/K"/>
</dbReference>
<comment type="subcellular location">
    <subcellularLocation>
        <location evidence="16">Mitochondrion inner membrane</location>
        <topology evidence="16">Multi-pass membrane protein</topology>
    </subcellularLocation>
    <subcellularLocation>
        <location evidence="1">Mitochondrion membrane</location>
        <topology evidence="1">Multi-pass membrane protein</topology>
    </subcellularLocation>
</comment>
<evidence type="ECO:0000256" key="16">
    <source>
        <dbReference type="RuleBase" id="RU004419"/>
    </source>
</evidence>
<dbReference type="GO" id="GO:0042773">
    <property type="term" value="P:ATP synthesis coupled electron transport"/>
    <property type="evidence" value="ECO:0007669"/>
    <property type="project" value="UniProtKB-UniRule"/>
</dbReference>
<name>A0A3Q8AQK5_9EUCA</name>
<feature type="transmembrane region" description="Helical" evidence="16">
    <location>
        <begin position="59"/>
        <end position="79"/>
    </location>
</feature>
<dbReference type="PANTHER" id="PTHR11434">
    <property type="entry name" value="NADH-UBIQUINONE OXIDOREDUCTASE SUBUNIT ND4L"/>
    <property type="match status" value="1"/>
</dbReference>
<dbReference type="EMBL" id="KU188325">
    <property type="protein sequence ID" value="ANS72669.1"/>
    <property type="molecule type" value="Genomic_DNA"/>
</dbReference>
<protein>
    <recommendedName>
        <fullName evidence="4 16">NADH-ubiquinone oxidoreductase chain 4L</fullName>
        <ecNumber evidence="3 16">7.1.1.2</ecNumber>
    </recommendedName>
</protein>
<keyword evidence="13 16" id="KW-0496">Mitochondrion</keyword>
<evidence type="ECO:0000256" key="1">
    <source>
        <dbReference type="ARBA" id="ARBA00004225"/>
    </source>
</evidence>
<proteinExistence type="inferred from homology"/>
<keyword evidence="6 16" id="KW-0679">Respiratory chain</keyword>
<evidence type="ECO:0000256" key="12">
    <source>
        <dbReference type="ARBA" id="ARBA00023075"/>
    </source>
</evidence>
<evidence type="ECO:0000256" key="10">
    <source>
        <dbReference type="ARBA" id="ARBA00022989"/>
    </source>
</evidence>
<keyword evidence="10 16" id="KW-1133">Transmembrane helix</keyword>
<comment type="catalytic activity">
    <reaction evidence="15 16">
        <text>a ubiquinone + NADH + 5 H(+)(in) = a ubiquinol + NAD(+) + 4 H(+)(out)</text>
        <dbReference type="Rhea" id="RHEA:29091"/>
        <dbReference type="Rhea" id="RHEA-COMP:9565"/>
        <dbReference type="Rhea" id="RHEA-COMP:9566"/>
        <dbReference type="ChEBI" id="CHEBI:15378"/>
        <dbReference type="ChEBI" id="CHEBI:16389"/>
        <dbReference type="ChEBI" id="CHEBI:17976"/>
        <dbReference type="ChEBI" id="CHEBI:57540"/>
        <dbReference type="ChEBI" id="CHEBI:57945"/>
        <dbReference type="EC" id="7.1.1.2"/>
    </reaction>
</comment>
<comment type="similarity">
    <text evidence="2 16">Belongs to the complex I subunit 4L family.</text>
</comment>
<dbReference type="GO" id="GO:0008137">
    <property type="term" value="F:NADH dehydrogenase (ubiquinone) activity"/>
    <property type="evidence" value="ECO:0007669"/>
    <property type="project" value="UniProtKB-EC"/>
</dbReference>
<keyword evidence="16" id="KW-0999">Mitochondrion inner membrane</keyword>
<evidence type="ECO:0000256" key="2">
    <source>
        <dbReference type="ARBA" id="ARBA00010519"/>
    </source>
</evidence>
<keyword evidence="12 16" id="KW-0830">Ubiquinone</keyword>
<keyword evidence="8 16" id="KW-1278">Translocase</keyword>
<dbReference type="Gene3D" id="1.10.287.3510">
    <property type="match status" value="1"/>
</dbReference>
<evidence type="ECO:0000256" key="4">
    <source>
        <dbReference type="ARBA" id="ARBA00016612"/>
    </source>
</evidence>
<keyword evidence="9 16" id="KW-0249">Electron transport</keyword>
<dbReference type="GO" id="GO:0030964">
    <property type="term" value="C:NADH dehydrogenase complex"/>
    <property type="evidence" value="ECO:0007669"/>
    <property type="project" value="TreeGrafter"/>
</dbReference>
<evidence type="ECO:0000256" key="6">
    <source>
        <dbReference type="ARBA" id="ARBA00022660"/>
    </source>
</evidence>
<geneLocation type="mitochondrion" evidence="17"/>
<feature type="transmembrane region" description="Helical" evidence="16">
    <location>
        <begin position="6"/>
        <end position="23"/>
    </location>
</feature>
<dbReference type="AlphaFoldDB" id="A0A3Q8AQK5"/>
<accession>A0A3Q8AQK5</accession>
<evidence type="ECO:0000256" key="11">
    <source>
        <dbReference type="ARBA" id="ARBA00023027"/>
    </source>
</evidence>
<evidence type="ECO:0000256" key="13">
    <source>
        <dbReference type="ARBA" id="ARBA00023128"/>
    </source>
</evidence>
<sequence length="96" mass="10940">MAVFIYYCVSMFSIICGVLAFVLNRKHFLNTLLSLEFIMMNIFWLMVMVFFMIKTEGYFVLFFLTFGACEGALGLSLLVHMVRSSGGDNFSSFSVL</sequence>
<keyword evidence="14 16" id="KW-0472">Membrane</keyword>
<gene>
    <name evidence="17" type="primary">ND4L</name>
</gene>
<reference evidence="17" key="1">
    <citation type="submission" date="2015-11" db="EMBL/GenBank/DDBJ databases">
        <title>Complete mitochondrial genome of Spongicola levigatus.</title>
        <authorList>
            <person name="Tan M.H."/>
            <person name="Gan H.M."/>
            <person name="Bracken-Grissom H."/>
            <person name="Chan T.Y."/>
            <person name="Rahman S."/>
            <person name="Austin C.M."/>
        </authorList>
    </citation>
    <scope>NUCLEOTIDE SEQUENCE</scope>
</reference>
<evidence type="ECO:0000256" key="5">
    <source>
        <dbReference type="ARBA" id="ARBA00022448"/>
    </source>
</evidence>
<comment type="function">
    <text evidence="16">Core subunit of the mitochondrial membrane respiratory chain NADH dehydrogenase (Complex I) which catalyzes electron transfer from NADH through the respiratory chain, using ubiquinone as an electron acceptor.</text>
</comment>
<dbReference type="EC" id="7.1.1.2" evidence="3 16"/>
<evidence type="ECO:0000256" key="15">
    <source>
        <dbReference type="ARBA" id="ARBA00049551"/>
    </source>
</evidence>
<feature type="transmembrane region" description="Helical" evidence="16">
    <location>
        <begin position="35"/>
        <end position="53"/>
    </location>
</feature>
<keyword evidence="5 16" id="KW-0813">Transport</keyword>
<keyword evidence="11 16" id="KW-0520">NAD</keyword>
<evidence type="ECO:0000256" key="14">
    <source>
        <dbReference type="ARBA" id="ARBA00023136"/>
    </source>
</evidence>